<dbReference type="AlphaFoldDB" id="F3PRQ8"/>
<proteinExistence type="inferred from homology"/>
<dbReference type="InterPro" id="IPR033985">
    <property type="entry name" value="SusD-like_N"/>
</dbReference>
<comment type="caution">
    <text evidence="8">The sequence shown here is derived from an EMBL/GenBank/DDBJ whole genome shotgun (WGS) entry which is preliminary data.</text>
</comment>
<dbReference type="Gene3D" id="1.25.40.390">
    <property type="match status" value="1"/>
</dbReference>
<reference evidence="8 9" key="1">
    <citation type="submission" date="2011-02" db="EMBL/GenBank/DDBJ databases">
        <authorList>
            <person name="Weinstock G."/>
            <person name="Sodergren E."/>
            <person name="Clifton S."/>
            <person name="Fulton L."/>
            <person name="Fulton B."/>
            <person name="Courtney L."/>
            <person name="Fronick C."/>
            <person name="Harrison M."/>
            <person name="Strong C."/>
            <person name="Farmer C."/>
            <person name="Delahaunty K."/>
            <person name="Markovic C."/>
            <person name="Hall O."/>
            <person name="Minx P."/>
            <person name="Tomlinson C."/>
            <person name="Mitreva M."/>
            <person name="Hou S."/>
            <person name="Chen J."/>
            <person name="Wollam A."/>
            <person name="Pepin K.H."/>
            <person name="Johnson M."/>
            <person name="Bhonagiri V."/>
            <person name="Zhang X."/>
            <person name="Suruliraj S."/>
            <person name="Warren W."/>
            <person name="Chinwalla A."/>
            <person name="Mardis E.R."/>
            <person name="Wilson R.K."/>
        </authorList>
    </citation>
    <scope>NUCLEOTIDE SEQUENCE [LARGE SCALE GENOMIC DNA]</scope>
    <source>
        <strain evidence="8 9">YIT 12057</strain>
    </source>
</reference>
<keyword evidence="3" id="KW-0732">Signal</keyword>
<sequence length="509" mass="57345">MPTNVATTDQLGASDKATEALLWAMPAFANKVENVAGNDWEWGYGSLIHIRDVMTGDLAIQASAYQIWYQFWFTNTGIGPNTAASQFIWNYYWQFVQTANNMISAVNTDNATDTQLGYLGVGHAFRAMLYLDMAQSYEFLENDKISPINRDGNNVLHLTVPIVTETTTEEEARNNPRVTREEMAVFILNDLNKAEEYIPNLTSMIKTLPHLDAVYGLKARYYMWLGEYTNAKDYARKAINTSKTSPMTEEQWLSTTSGFNDISCWMWGSQMQSEDEAVQTGILNWASFMSPEALYGYAWANGGGIMSKIDAKLYARIKDTDFRKKAWKAPAGSALEGQTPYIDPSIDDYLPAYTGVKFRPGNGNMNDYTVGSASAYPFMRVEEMYLIEAEAAAHLNAGEGKSLLESFMITYRDPSYVCNNPDIIDEILLQKRIELWGEGTTFYDIKRLNLSVTRGYSGTNWSDAARLNTNGRPAWMNFCIVQTEENNNEALRGYDNPDPSGCYDTWLGE</sequence>
<dbReference type="HOGENOM" id="CLU_015553_3_2_10"/>
<evidence type="ECO:0000313" key="9">
    <source>
        <dbReference type="Proteomes" id="UP000003416"/>
    </source>
</evidence>
<evidence type="ECO:0000256" key="3">
    <source>
        <dbReference type="ARBA" id="ARBA00022729"/>
    </source>
</evidence>
<evidence type="ECO:0000259" key="7">
    <source>
        <dbReference type="Pfam" id="PF14322"/>
    </source>
</evidence>
<feature type="domain" description="SusD-like N-terminal" evidence="7">
    <location>
        <begin position="54"/>
        <end position="223"/>
    </location>
</feature>
<dbReference type="SUPFAM" id="SSF48452">
    <property type="entry name" value="TPR-like"/>
    <property type="match status" value="1"/>
</dbReference>
<evidence type="ECO:0000256" key="5">
    <source>
        <dbReference type="ARBA" id="ARBA00023237"/>
    </source>
</evidence>
<organism evidence="8 9">
    <name type="scientific">Bacteroides fluxus YIT 12057</name>
    <dbReference type="NCBI Taxonomy" id="763034"/>
    <lineage>
        <taxon>Bacteria</taxon>
        <taxon>Pseudomonadati</taxon>
        <taxon>Bacteroidota</taxon>
        <taxon>Bacteroidia</taxon>
        <taxon>Bacteroidales</taxon>
        <taxon>Bacteroidaceae</taxon>
        <taxon>Bacteroides</taxon>
    </lineage>
</organism>
<keyword evidence="9" id="KW-1185">Reference proteome</keyword>
<evidence type="ECO:0000313" key="8">
    <source>
        <dbReference type="EMBL" id="EGF58109.1"/>
    </source>
</evidence>
<dbReference type="Pfam" id="PF07980">
    <property type="entry name" value="SusD_RagB"/>
    <property type="match status" value="1"/>
</dbReference>
<dbReference type="Pfam" id="PF14322">
    <property type="entry name" value="SusD-like_3"/>
    <property type="match status" value="1"/>
</dbReference>
<name>F3PRQ8_9BACE</name>
<evidence type="ECO:0000256" key="4">
    <source>
        <dbReference type="ARBA" id="ARBA00023136"/>
    </source>
</evidence>
<gene>
    <name evidence="8" type="ORF">HMPREF9446_01410</name>
</gene>
<accession>F3PRQ8</accession>
<evidence type="ECO:0000259" key="6">
    <source>
        <dbReference type="Pfam" id="PF07980"/>
    </source>
</evidence>
<evidence type="ECO:0000256" key="2">
    <source>
        <dbReference type="ARBA" id="ARBA00006275"/>
    </source>
</evidence>
<keyword evidence="5" id="KW-0998">Cell outer membrane</keyword>
<comment type="subcellular location">
    <subcellularLocation>
        <location evidence="1">Cell outer membrane</location>
    </subcellularLocation>
</comment>
<feature type="domain" description="RagB/SusD" evidence="6">
    <location>
        <begin position="369"/>
        <end position="460"/>
    </location>
</feature>
<evidence type="ECO:0000256" key="1">
    <source>
        <dbReference type="ARBA" id="ARBA00004442"/>
    </source>
</evidence>
<protein>
    <submittedName>
        <fullName evidence="8">SusD family protein</fullName>
    </submittedName>
</protein>
<dbReference type="EMBL" id="AFBN01000025">
    <property type="protein sequence ID" value="EGF58109.1"/>
    <property type="molecule type" value="Genomic_DNA"/>
</dbReference>
<dbReference type="Proteomes" id="UP000003416">
    <property type="component" value="Unassembled WGS sequence"/>
</dbReference>
<dbReference type="GO" id="GO:0009279">
    <property type="term" value="C:cell outer membrane"/>
    <property type="evidence" value="ECO:0007669"/>
    <property type="project" value="UniProtKB-SubCell"/>
</dbReference>
<dbReference type="STRING" id="763034.HMPREF9446_01410"/>
<dbReference type="InterPro" id="IPR012944">
    <property type="entry name" value="SusD_RagB_dom"/>
</dbReference>
<dbReference type="InterPro" id="IPR011990">
    <property type="entry name" value="TPR-like_helical_dom_sf"/>
</dbReference>
<keyword evidence="4" id="KW-0472">Membrane</keyword>
<dbReference type="eggNOG" id="COG3193">
    <property type="taxonomic scope" value="Bacteria"/>
</dbReference>
<comment type="similarity">
    <text evidence="2">Belongs to the SusD family.</text>
</comment>